<reference evidence="3 4" key="1">
    <citation type="journal article" date="2014" name="Antonie Van Leeuwenhoek">
        <title>Hyphomonas beringensis sp. nov. and Hyphomonas chukchiensis sp. nov., isolated from surface seawater of the Bering Sea and Chukchi Sea.</title>
        <authorList>
            <person name="Li C."/>
            <person name="Lai Q."/>
            <person name="Li G."/>
            <person name="Dong C."/>
            <person name="Wang J."/>
            <person name="Liao Y."/>
            <person name="Shao Z."/>
        </authorList>
    </citation>
    <scope>NUCLEOTIDE SEQUENCE [LARGE SCALE GENOMIC DNA]</scope>
    <source>
        <strain evidence="3 4">SCH89</strain>
    </source>
</reference>
<feature type="chain" id="PRO_5001573438" description="Lipoprotein" evidence="2">
    <location>
        <begin position="22"/>
        <end position="104"/>
    </location>
</feature>
<dbReference type="Proteomes" id="UP000024942">
    <property type="component" value="Unassembled WGS sequence"/>
</dbReference>
<evidence type="ECO:0000256" key="2">
    <source>
        <dbReference type="SAM" id="SignalP"/>
    </source>
</evidence>
<dbReference type="AlphaFoldDB" id="A0A059GAM7"/>
<feature type="compositionally biased region" description="Basic and acidic residues" evidence="1">
    <location>
        <begin position="73"/>
        <end position="82"/>
    </location>
</feature>
<evidence type="ECO:0000313" key="4">
    <source>
        <dbReference type="Proteomes" id="UP000024942"/>
    </source>
</evidence>
<dbReference type="PROSITE" id="PS51257">
    <property type="entry name" value="PROKAR_LIPOPROTEIN"/>
    <property type="match status" value="1"/>
</dbReference>
<dbReference type="STRING" id="1280953.HOC_03258"/>
<feature type="signal peptide" evidence="2">
    <location>
        <begin position="1"/>
        <end position="21"/>
    </location>
</feature>
<evidence type="ECO:0008006" key="5">
    <source>
        <dbReference type="Google" id="ProtNLM"/>
    </source>
</evidence>
<evidence type="ECO:0000313" key="3">
    <source>
        <dbReference type="EMBL" id="KDA03861.1"/>
    </source>
</evidence>
<accession>A0A059GAM7</accession>
<evidence type="ECO:0000256" key="1">
    <source>
        <dbReference type="SAM" id="MobiDB-lite"/>
    </source>
</evidence>
<dbReference type="PATRIC" id="fig|1280953.3.peg.660"/>
<gene>
    <name evidence="3" type="ORF">HOC_03258</name>
</gene>
<comment type="caution">
    <text evidence="3">The sequence shown here is derived from an EMBL/GenBank/DDBJ whole genome shotgun (WGS) entry which is preliminary data.</text>
</comment>
<keyword evidence="4" id="KW-1185">Reference proteome</keyword>
<dbReference type="EMBL" id="ARYL01000003">
    <property type="protein sequence ID" value="KDA03861.1"/>
    <property type="molecule type" value="Genomic_DNA"/>
</dbReference>
<protein>
    <recommendedName>
        <fullName evidence="5">Lipoprotein</fullName>
    </recommendedName>
</protein>
<feature type="region of interest" description="Disordered" evidence="1">
    <location>
        <begin position="70"/>
        <end position="104"/>
    </location>
</feature>
<sequence>MKNALILTALLSGALLLGACASDKIAKEREQIAWSRCANSPGPEARKSCVTTQIALLEAAARAEAESIAARQRSYENREADRVASGVSPEMARESSDPGIELPR</sequence>
<dbReference type="OrthoDB" id="7620207at2"/>
<name>A0A059GAM7_9PROT</name>
<keyword evidence="2" id="KW-0732">Signal</keyword>
<proteinExistence type="predicted"/>
<organism evidence="3 4">
    <name type="scientific">Hyphomonas oceanitis SCH89</name>
    <dbReference type="NCBI Taxonomy" id="1280953"/>
    <lineage>
        <taxon>Bacteria</taxon>
        <taxon>Pseudomonadati</taxon>
        <taxon>Pseudomonadota</taxon>
        <taxon>Alphaproteobacteria</taxon>
        <taxon>Hyphomonadales</taxon>
        <taxon>Hyphomonadaceae</taxon>
        <taxon>Hyphomonas</taxon>
    </lineage>
</organism>
<dbReference type="RefSeq" id="WP_035535851.1">
    <property type="nucleotide sequence ID" value="NZ_ARYL01000003.1"/>
</dbReference>